<evidence type="ECO:0000313" key="1">
    <source>
        <dbReference type="EMBL" id="KAK3712379.1"/>
    </source>
</evidence>
<reference evidence="1" key="1">
    <citation type="journal article" date="2023" name="G3 (Bethesda)">
        <title>A reference genome for the long-term kleptoplast-retaining sea slug Elysia crispata morphotype clarki.</title>
        <authorList>
            <person name="Eastman K.E."/>
            <person name="Pendleton A.L."/>
            <person name="Shaikh M.A."/>
            <person name="Suttiyut T."/>
            <person name="Ogas R."/>
            <person name="Tomko P."/>
            <person name="Gavelis G."/>
            <person name="Widhalm J.R."/>
            <person name="Wisecaver J.H."/>
        </authorList>
    </citation>
    <scope>NUCLEOTIDE SEQUENCE</scope>
    <source>
        <strain evidence="1">ECLA1</strain>
    </source>
</reference>
<dbReference type="Proteomes" id="UP001283361">
    <property type="component" value="Unassembled WGS sequence"/>
</dbReference>
<name>A0AAE0XU02_9GAST</name>
<organism evidence="1 2">
    <name type="scientific">Elysia crispata</name>
    <name type="common">lettuce slug</name>
    <dbReference type="NCBI Taxonomy" id="231223"/>
    <lineage>
        <taxon>Eukaryota</taxon>
        <taxon>Metazoa</taxon>
        <taxon>Spiralia</taxon>
        <taxon>Lophotrochozoa</taxon>
        <taxon>Mollusca</taxon>
        <taxon>Gastropoda</taxon>
        <taxon>Heterobranchia</taxon>
        <taxon>Euthyneura</taxon>
        <taxon>Panpulmonata</taxon>
        <taxon>Sacoglossa</taxon>
        <taxon>Placobranchoidea</taxon>
        <taxon>Plakobranchidae</taxon>
        <taxon>Elysia</taxon>
    </lineage>
</organism>
<gene>
    <name evidence="1" type="ORF">RRG08_002709</name>
</gene>
<sequence length="170" mass="18371">MDEGTKCENRKISDVFQLVNDSPETEEISSEELVVAVVAHRLLSKSRTCRFNPARWPVAITSSEADPGYPARSVPPHCVKSVTGTSAWTSTRCPVSKASWHPTRGNDWCFSDLTYPDHPVKDETGQPVIGPFRTGLVVEALTVVSQGSRINSVISSLSEIDGGSVQSAAD</sequence>
<proteinExistence type="predicted"/>
<accession>A0AAE0XU02</accession>
<dbReference type="AlphaFoldDB" id="A0AAE0XU02"/>
<comment type="caution">
    <text evidence="1">The sequence shown here is derived from an EMBL/GenBank/DDBJ whole genome shotgun (WGS) entry which is preliminary data.</text>
</comment>
<protein>
    <submittedName>
        <fullName evidence="1">Uncharacterized protein</fullName>
    </submittedName>
</protein>
<keyword evidence="2" id="KW-1185">Reference proteome</keyword>
<dbReference type="EMBL" id="JAWDGP010007584">
    <property type="protein sequence ID" value="KAK3712379.1"/>
    <property type="molecule type" value="Genomic_DNA"/>
</dbReference>
<evidence type="ECO:0000313" key="2">
    <source>
        <dbReference type="Proteomes" id="UP001283361"/>
    </source>
</evidence>